<feature type="compositionally biased region" description="Polar residues" evidence="1">
    <location>
        <begin position="201"/>
        <end position="222"/>
    </location>
</feature>
<organism evidence="2 3">
    <name type="scientific">Petrolisthes manimaculis</name>
    <dbReference type="NCBI Taxonomy" id="1843537"/>
    <lineage>
        <taxon>Eukaryota</taxon>
        <taxon>Metazoa</taxon>
        <taxon>Ecdysozoa</taxon>
        <taxon>Arthropoda</taxon>
        <taxon>Crustacea</taxon>
        <taxon>Multicrustacea</taxon>
        <taxon>Malacostraca</taxon>
        <taxon>Eumalacostraca</taxon>
        <taxon>Eucarida</taxon>
        <taxon>Decapoda</taxon>
        <taxon>Pleocyemata</taxon>
        <taxon>Anomura</taxon>
        <taxon>Galatheoidea</taxon>
        <taxon>Porcellanidae</taxon>
        <taxon>Petrolisthes</taxon>
    </lineage>
</organism>
<dbReference type="EMBL" id="JAWZYT010003778">
    <property type="protein sequence ID" value="KAK4296758.1"/>
    <property type="molecule type" value="Genomic_DNA"/>
</dbReference>
<accession>A0AAE1NVA3</accession>
<feature type="region of interest" description="Disordered" evidence="1">
    <location>
        <begin position="185"/>
        <end position="238"/>
    </location>
</feature>
<comment type="caution">
    <text evidence="2">The sequence shown here is derived from an EMBL/GenBank/DDBJ whole genome shotgun (WGS) entry which is preliminary data.</text>
</comment>
<feature type="compositionally biased region" description="Basic residues" evidence="1">
    <location>
        <begin position="344"/>
        <end position="362"/>
    </location>
</feature>
<evidence type="ECO:0000313" key="3">
    <source>
        <dbReference type="Proteomes" id="UP001292094"/>
    </source>
</evidence>
<sequence>MSRLENQVSKVKIIEPISVPDKPDCVLVNATRNTPSIIQPKKGTSNLESGLALNSAELNLPDLLRDSSSLHMRKGNSKETPSPPITTKMLTDLVDVMIGKDFNKQKLVLRLQKTGTPNSKTFHIKRSPVQKLETSAQVVNPQTSPVKKPSGHRPIPCEKNVDESFSQPTRTNLLLKLPISSVTDTSIEEGDSRNTRHTDQLSKQSLSPASDLSSVNEELSNNCDEEKRPEDNCSSLNIDTSASDCEFDGVNYEQEEGENENLTRSNNLEIGFMENSISSIDSSSVINKSTSRKRKKSKEADRIHQKCKRFKIVSIDMLRMTLIPTESPTHGYISDINENVIKRNYSRKKQKKRKHSKAKSQKRSVLTESNEITEVNFKDPKYTSNRSISVQTNISSVEVPQADWPSSPEPLRKAISSVEVPPTVWPSSPEPLRKAISSVNVAALGYDPGGRLLSDHRENYSGGNNLTGNVCSFEDYVDMCIENPQKESKHSKESDKDSFFNDNLEILDIRSTNEKFAQIKNVHGYSSAIKTTIDETGSRLCENREHEKSGRLEQGKMETGITAEEDLSDVDIKIEEDLSDVDIKIEEHVSDVDIKIEEEVSDVDIKIEEEILVLSSDEEVEIVKEVGNDSYKAEADQNNKTDVMERGDSALTNFRTAVNHIKASVHNPCAATKHIMSAIDCIRAAAGCSQNLINDPIAIANLIKAALNNPSAVEDHIKSAMNKLMDTMCRSKAKGQVENFHPNCTTQNPSLARVSGDSEVCLIDASMTSTADNNETSLSDNNTYSTGTSPVSRTDNVIIERNNTSNDTPEPLHVETHFSNIQLSDRPSVNANSGTSSYRMVSEEAEKNLWDSFVKSEINDDINEQEYVFDSDKEKEIVNYTALWLDGLPEFVEGSDLYDNLKRAMKKINLDIWEQDKRIVYNWEVNLRRLAVYTLGIPDPDSFTKNICLYMSEIPRLSDFVKYVTSLAQTNT</sequence>
<protein>
    <submittedName>
        <fullName evidence="2">Uncharacterized protein</fullName>
    </submittedName>
</protein>
<feature type="region of interest" description="Disordered" evidence="1">
    <location>
        <begin position="130"/>
        <end position="166"/>
    </location>
</feature>
<evidence type="ECO:0000313" key="2">
    <source>
        <dbReference type="EMBL" id="KAK4296758.1"/>
    </source>
</evidence>
<proteinExistence type="predicted"/>
<dbReference type="Proteomes" id="UP001292094">
    <property type="component" value="Unassembled WGS sequence"/>
</dbReference>
<reference evidence="2" key="1">
    <citation type="submission" date="2023-11" db="EMBL/GenBank/DDBJ databases">
        <title>Genome assemblies of two species of porcelain crab, Petrolisthes cinctipes and Petrolisthes manimaculis (Anomura: Porcellanidae).</title>
        <authorList>
            <person name="Angst P."/>
        </authorList>
    </citation>
    <scope>NUCLEOTIDE SEQUENCE</scope>
    <source>
        <strain evidence="2">PB745_02</strain>
        <tissue evidence="2">Gill</tissue>
    </source>
</reference>
<evidence type="ECO:0000256" key="1">
    <source>
        <dbReference type="SAM" id="MobiDB-lite"/>
    </source>
</evidence>
<gene>
    <name evidence="2" type="ORF">Pmani_030779</name>
</gene>
<feature type="compositionally biased region" description="Polar residues" evidence="1">
    <location>
        <begin position="132"/>
        <end position="145"/>
    </location>
</feature>
<dbReference type="AlphaFoldDB" id="A0AAE1NVA3"/>
<keyword evidence="3" id="KW-1185">Reference proteome</keyword>
<feature type="region of interest" description="Disordered" evidence="1">
    <location>
        <begin position="344"/>
        <end position="367"/>
    </location>
</feature>
<name>A0AAE1NVA3_9EUCA</name>
<feature type="compositionally biased region" description="Basic and acidic residues" evidence="1">
    <location>
        <begin position="190"/>
        <end position="200"/>
    </location>
</feature>
<feature type="region of interest" description="Disordered" evidence="1">
    <location>
        <begin position="771"/>
        <end position="791"/>
    </location>
</feature>